<dbReference type="AlphaFoldDB" id="A0A8H4NEL3"/>
<keyword evidence="2" id="KW-1185">Reference proteome</keyword>
<accession>A0A8H4NEL3</accession>
<name>A0A8H4NEL3_9HYPO</name>
<dbReference type="PANTHER" id="PTHR14209">
    <property type="entry name" value="ISOAMYL ACETATE-HYDROLYZING ESTERASE 1"/>
    <property type="match status" value="1"/>
</dbReference>
<sequence>MPIFSSHIYAGDYANECPNGPIETRSRCPSGISSSATTATTLGDSITQGAYSLHSELTMRYVRRLDVLNRGLGGYNTNSALALLSMFFQAVASRTVPRVAVMTVHLGSDNSFYAGEPQHCDLDRFESNIGCVLSWEDVRLLHDGLLPVL</sequence>
<gene>
    <name evidence="1" type="ORF">F53441_14552</name>
</gene>
<organism evidence="1 2">
    <name type="scientific">Fusarium austroafricanum</name>
    <dbReference type="NCBI Taxonomy" id="2364996"/>
    <lineage>
        <taxon>Eukaryota</taxon>
        <taxon>Fungi</taxon>
        <taxon>Dikarya</taxon>
        <taxon>Ascomycota</taxon>
        <taxon>Pezizomycotina</taxon>
        <taxon>Sordariomycetes</taxon>
        <taxon>Hypocreomycetidae</taxon>
        <taxon>Hypocreales</taxon>
        <taxon>Nectriaceae</taxon>
        <taxon>Fusarium</taxon>
        <taxon>Fusarium concolor species complex</taxon>
    </lineage>
</organism>
<comment type="caution">
    <text evidence="1">The sequence shown here is derived from an EMBL/GenBank/DDBJ whole genome shotgun (WGS) entry which is preliminary data.</text>
</comment>
<dbReference type="PANTHER" id="PTHR14209:SF19">
    <property type="entry name" value="ISOAMYL ACETATE-HYDROLYZING ESTERASE 1 HOMOLOG"/>
    <property type="match status" value="1"/>
</dbReference>
<dbReference type="Proteomes" id="UP000605986">
    <property type="component" value="Unassembled WGS sequence"/>
</dbReference>
<dbReference type="Gene3D" id="3.40.50.1110">
    <property type="entry name" value="SGNH hydrolase"/>
    <property type="match status" value="1"/>
</dbReference>
<evidence type="ECO:0000313" key="2">
    <source>
        <dbReference type="Proteomes" id="UP000605986"/>
    </source>
</evidence>
<reference evidence="1" key="1">
    <citation type="submission" date="2020-01" db="EMBL/GenBank/DDBJ databases">
        <title>Identification and distribution of gene clusters putatively required for synthesis of sphingolipid metabolism inhibitors in phylogenetically diverse species of the filamentous fungus Fusarium.</title>
        <authorList>
            <person name="Kim H.-S."/>
            <person name="Busman M."/>
            <person name="Brown D.W."/>
            <person name="Divon H."/>
            <person name="Uhlig S."/>
            <person name="Proctor R.H."/>
        </authorList>
    </citation>
    <scope>NUCLEOTIDE SEQUENCE</scope>
    <source>
        <strain evidence="1">NRRL 53441</strain>
    </source>
</reference>
<proteinExistence type="predicted"/>
<dbReference type="EMBL" id="JAADJG010001425">
    <property type="protein sequence ID" value="KAF4416303.1"/>
    <property type="molecule type" value="Genomic_DNA"/>
</dbReference>
<dbReference type="InterPro" id="IPR045136">
    <property type="entry name" value="Iah1-like"/>
</dbReference>
<protein>
    <submittedName>
        <fullName evidence="1">Uncharacterized protein</fullName>
    </submittedName>
</protein>
<dbReference type="SUPFAM" id="SSF52266">
    <property type="entry name" value="SGNH hydrolase"/>
    <property type="match status" value="1"/>
</dbReference>
<dbReference type="InterPro" id="IPR036514">
    <property type="entry name" value="SGNH_hydro_sf"/>
</dbReference>
<evidence type="ECO:0000313" key="1">
    <source>
        <dbReference type="EMBL" id="KAF4416303.1"/>
    </source>
</evidence>
<dbReference type="OrthoDB" id="671439at2759"/>